<dbReference type="EMBL" id="LAZR01039714">
    <property type="protein sequence ID" value="KKL16307.1"/>
    <property type="molecule type" value="Genomic_DNA"/>
</dbReference>
<organism evidence="1">
    <name type="scientific">marine sediment metagenome</name>
    <dbReference type="NCBI Taxonomy" id="412755"/>
    <lineage>
        <taxon>unclassified sequences</taxon>
        <taxon>metagenomes</taxon>
        <taxon>ecological metagenomes</taxon>
    </lineage>
</organism>
<gene>
    <name evidence="1" type="ORF">LCGC14_2496840</name>
</gene>
<sequence>MSCVIEVYGIIQHREGRSTTVHTNLGYASYKTWKG</sequence>
<dbReference type="AlphaFoldDB" id="A0A0F9BR23"/>
<proteinExistence type="predicted"/>
<evidence type="ECO:0000313" key="1">
    <source>
        <dbReference type="EMBL" id="KKL16307.1"/>
    </source>
</evidence>
<comment type="caution">
    <text evidence="1">The sequence shown here is derived from an EMBL/GenBank/DDBJ whole genome shotgun (WGS) entry which is preliminary data.</text>
</comment>
<reference evidence="1" key="1">
    <citation type="journal article" date="2015" name="Nature">
        <title>Complex archaea that bridge the gap between prokaryotes and eukaryotes.</title>
        <authorList>
            <person name="Spang A."/>
            <person name="Saw J.H."/>
            <person name="Jorgensen S.L."/>
            <person name="Zaremba-Niedzwiedzka K."/>
            <person name="Martijn J."/>
            <person name="Lind A.E."/>
            <person name="van Eijk R."/>
            <person name="Schleper C."/>
            <person name="Guy L."/>
            <person name="Ettema T.J."/>
        </authorList>
    </citation>
    <scope>NUCLEOTIDE SEQUENCE</scope>
</reference>
<protein>
    <submittedName>
        <fullName evidence="1">Uncharacterized protein</fullName>
    </submittedName>
</protein>
<accession>A0A0F9BR23</accession>
<name>A0A0F9BR23_9ZZZZ</name>
<feature type="non-terminal residue" evidence="1">
    <location>
        <position position="35"/>
    </location>
</feature>